<evidence type="ECO:0000256" key="2">
    <source>
        <dbReference type="ARBA" id="ARBA00093450"/>
    </source>
</evidence>
<evidence type="ECO:0000256" key="1">
    <source>
        <dbReference type="ARBA" id="ARBA00022741"/>
    </source>
</evidence>
<dbReference type="NCBIfam" id="NF003819">
    <property type="entry name" value="PRK05412.1"/>
    <property type="match status" value="1"/>
</dbReference>
<dbReference type="AlphaFoldDB" id="A0A0S4LAS8"/>
<keyword evidence="1 3" id="KW-0547">Nucleotide-binding</keyword>
<dbReference type="GO" id="GO:0000166">
    <property type="term" value="F:nucleotide binding"/>
    <property type="evidence" value="ECO:0007669"/>
    <property type="project" value="UniProtKB-UniRule"/>
</dbReference>
<dbReference type="InterPro" id="IPR036183">
    <property type="entry name" value="YajQ-like_sf"/>
</dbReference>
<proteinExistence type="inferred from homology"/>
<dbReference type="Pfam" id="PF04461">
    <property type="entry name" value="YajQ"/>
    <property type="match status" value="1"/>
</dbReference>
<dbReference type="Gene3D" id="3.30.70.990">
    <property type="entry name" value="YajQ-like, domain 2"/>
    <property type="match status" value="1"/>
</dbReference>
<organism evidence="4 5">
    <name type="scientific">Candidatus Nitrospira nitrificans</name>
    <dbReference type="NCBI Taxonomy" id="1742973"/>
    <lineage>
        <taxon>Bacteria</taxon>
        <taxon>Pseudomonadati</taxon>
        <taxon>Nitrospirota</taxon>
        <taxon>Nitrospiria</taxon>
        <taxon>Nitrospirales</taxon>
        <taxon>Nitrospiraceae</taxon>
        <taxon>Nitrospira</taxon>
    </lineage>
</organism>
<keyword evidence="5" id="KW-1185">Reference proteome</keyword>
<accession>A0A0S4LAS8</accession>
<evidence type="ECO:0000313" key="5">
    <source>
        <dbReference type="Proteomes" id="UP000198736"/>
    </source>
</evidence>
<dbReference type="HAMAP" id="MF_00632">
    <property type="entry name" value="UPF0234"/>
    <property type="match status" value="1"/>
</dbReference>
<evidence type="ECO:0000313" key="4">
    <source>
        <dbReference type="EMBL" id="CUS34771.1"/>
    </source>
</evidence>
<dbReference type="InterPro" id="IPR035571">
    <property type="entry name" value="UPF0234-like_C"/>
</dbReference>
<dbReference type="InterPro" id="IPR035570">
    <property type="entry name" value="UPF0234_N"/>
</dbReference>
<dbReference type="SUPFAM" id="SSF89963">
    <property type="entry name" value="YajQ-like"/>
    <property type="match status" value="2"/>
</dbReference>
<dbReference type="Gene3D" id="3.30.70.860">
    <property type="match status" value="1"/>
</dbReference>
<dbReference type="InterPro" id="IPR007551">
    <property type="entry name" value="YajQ/Smlt4090-like"/>
</dbReference>
<dbReference type="CDD" id="cd11740">
    <property type="entry name" value="YajQ_like"/>
    <property type="match status" value="1"/>
</dbReference>
<dbReference type="STRING" id="1742973.COMA2_190006"/>
<sequence length="192" mass="21518">MRSFAARIRGSTRPILGVESKVKREEIVADQFSFDVVSEVNMQELKNALDQATKEIKQRFDFKDTKTEITLKEKEKELVVVSDDEYKLNAVQEIIKGKCVKRGVSLKAFDYGAVEPSLSGTVRQTAKIQSGLASEKAKEITKAVKDAKLKVQAQIQGEQVRVLGKSKDELQSAIAFLKGKDFGIDLQFTNYR</sequence>
<gene>
    <name evidence="4" type="ORF">COMA2_190006</name>
</gene>
<reference evidence="5" key="1">
    <citation type="submission" date="2015-10" db="EMBL/GenBank/DDBJ databases">
        <authorList>
            <person name="Luecker S."/>
            <person name="Luecker S."/>
        </authorList>
    </citation>
    <scope>NUCLEOTIDE SEQUENCE [LARGE SCALE GENOMIC DNA]</scope>
</reference>
<dbReference type="EMBL" id="CZPZ01000011">
    <property type="protein sequence ID" value="CUS34771.1"/>
    <property type="molecule type" value="Genomic_DNA"/>
</dbReference>
<name>A0A0S4LAS8_9BACT</name>
<evidence type="ECO:0000256" key="3">
    <source>
        <dbReference type="HAMAP-Rule" id="MF_00632"/>
    </source>
</evidence>
<protein>
    <recommendedName>
        <fullName evidence="3">Nucleotide-binding protein COMA2_190006</fullName>
    </recommendedName>
</protein>
<dbReference type="GO" id="GO:0005829">
    <property type="term" value="C:cytosol"/>
    <property type="evidence" value="ECO:0007669"/>
    <property type="project" value="TreeGrafter"/>
</dbReference>
<comment type="function">
    <text evidence="3">Nucleotide-binding protein.</text>
</comment>
<dbReference type="Proteomes" id="UP000198736">
    <property type="component" value="Unassembled WGS sequence"/>
</dbReference>
<dbReference type="PANTHER" id="PTHR30476:SF0">
    <property type="entry name" value="UPF0234 PROTEIN YAJQ"/>
    <property type="match status" value="1"/>
</dbReference>
<comment type="similarity">
    <text evidence="2 3">Belongs to the YajQ family.</text>
</comment>
<dbReference type="PANTHER" id="PTHR30476">
    <property type="entry name" value="UPF0234 PROTEIN YAJQ"/>
    <property type="match status" value="1"/>
</dbReference>